<feature type="region of interest" description="Disordered" evidence="1">
    <location>
        <begin position="312"/>
        <end position="424"/>
    </location>
</feature>
<evidence type="ECO:0000313" key="3">
    <source>
        <dbReference type="EMBL" id="RLN59752.1"/>
    </source>
</evidence>
<evidence type="ECO:0000256" key="1">
    <source>
        <dbReference type="SAM" id="MobiDB-lite"/>
    </source>
</evidence>
<dbReference type="Proteomes" id="UP000277300">
    <property type="component" value="Unassembled WGS sequence"/>
</dbReference>
<dbReference type="PANTHER" id="PTHR24119">
    <property type="entry name" value="ACYL-COA-BINDING DOMAIN-CONTAINING PROTEIN 6"/>
    <property type="match status" value="1"/>
</dbReference>
<dbReference type="OrthoDB" id="341259at2759"/>
<reference evidence="4 5" key="1">
    <citation type="submission" date="2018-07" db="EMBL/GenBank/DDBJ databases">
        <title>Genome sequencing of oomycete isolates from Chile give support for New Zealand origin for Phytophthora kernoviae and make available the first Nothophytophthora sp. genome.</title>
        <authorList>
            <person name="Studholme D.J."/>
            <person name="Sanfuentes E."/>
            <person name="Panda P."/>
            <person name="Hill R."/>
            <person name="Sambles C."/>
            <person name="Grant M."/>
            <person name="Williams N.M."/>
            <person name="Mcdougal R.L."/>
        </authorList>
    </citation>
    <scope>NUCLEOTIDE SEQUENCE [LARGE SCALE GENOMIC DNA]</scope>
    <source>
        <strain evidence="3">Chile6</strain>
        <strain evidence="2">Chile7</strain>
    </source>
</reference>
<protein>
    <recommendedName>
        <fullName evidence="6">WW domain-containing protein</fullName>
    </recommendedName>
</protein>
<feature type="compositionally biased region" description="Polar residues" evidence="1">
    <location>
        <begin position="1"/>
        <end position="14"/>
    </location>
</feature>
<accession>A0A3F2RLA0</accession>
<evidence type="ECO:0000313" key="4">
    <source>
        <dbReference type="Proteomes" id="UP000277300"/>
    </source>
</evidence>
<dbReference type="EMBL" id="MBDO02000212">
    <property type="protein sequence ID" value="RLN59752.1"/>
    <property type="molecule type" value="Genomic_DNA"/>
</dbReference>
<dbReference type="PANTHER" id="PTHR24119:SF0">
    <property type="entry name" value="ACYL-COA-BINDING DOMAIN-CONTAINING PROTEIN 6"/>
    <property type="match status" value="1"/>
</dbReference>
<comment type="caution">
    <text evidence="3">The sequence shown here is derived from an EMBL/GenBank/DDBJ whole genome shotgun (WGS) entry which is preliminary data.</text>
</comment>
<feature type="compositionally biased region" description="Basic and acidic residues" evidence="1">
    <location>
        <begin position="350"/>
        <end position="369"/>
    </location>
</feature>
<feature type="compositionally biased region" description="Acidic residues" evidence="1">
    <location>
        <begin position="85"/>
        <end position="95"/>
    </location>
</feature>
<evidence type="ECO:0000313" key="5">
    <source>
        <dbReference type="Proteomes" id="UP000284657"/>
    </source>
</evidence>
<feature type="compositionally biased region" description="Acidic residues" evidence="1">
    <location>
        <begin position="242"/>
        <end position="264"/>
    </location>
</feature>
<proteinExistence type="predicted"/>
<dbReference type="Proteomes" id="UP000284657">
    <property type="component" value="Unassembled WGS sequence"/>
</dbReference>
<feature type="compositionally biased region" description="Basic and acidic residues" evidence="1">
    <location>
        <begin position="391"/>
        <end position="411"/>
    </location>
</feature>
<name>A0A3F2RLA0_9STRA</name>
<feature type="region of interest" description="Disordered" evidence="1">
    <location>
        <begin position="218"/>
        <end position="269"/>
    </location>
</feature>
<dbReference type="AlphaFoldDB" id="A0A3F2RLA0"/>
<dbReference type="GO" id="GO:0000062">
    <property type="term" value="F:fatty-acyl-CoA binding"/>
    <property type="evidence" value="ECO:0007669"/>
    <property type="project" value="TreeGrafter"/>
</dbReference>
<evidence type="ECO:0000313" key="2">
    <source>
        <dbReference type="EMBL" id="RLN56187.1"/>
    </source>
</evidence>
<gene>
    <name evidence="2" type="ORF">BBJ29_007733</name>
    <name evidence="3" type="ORF">BBP00_00006335</name>
</gene>
<dbReference type="EMBL" id="MBAD02001288">
    <property type="protein sequence ID" value="RLN56187.1"/>
    <property type="molecule type" value="Genomic_DNA"/>
</dbReference>
<feature type="compositionally biased region" description="Acidic residues" evidence="1">
    <location>
        <begin position="412"/>
        <end position="422"/>
    </location>
</feature>
<sequence>MRSFFSKRNAQGQQSRKRKQTEEVSVDVVPAVFEGDESLLQLHAETAELLRLVKTPAKPIKKTNKLSTAGTQSKGGGKTRLTIEVLDDDDDEENQSDTKVTGGQNNRSGEHIQPPVPIDSSAFQAEELRIRQAKDTFYPDMLPSKHGVEWQKNAFQREQNRQNEIHNKERLRAEQLIVKKQRRCEQTLENRFETSAVMIQAHSRGFLELTYDTITPGRYADSEAGDMESPRFDRRRSLPLQPDEDCDGSDDDQIAPLGAEDENSDWQTNDTLFRADGTKNSKLRDTIRSALHVSKFDSISSLIASNVVLRRKSVSGRGSRNQSGPATSGSRRREIVLGKRDEPVLVAVLTRDRDKRRERTKVDKGHPESPTRGSGMRSKAKAASRVGKPPHIRDLVDPGFHDDTRTEHQQDEEGANDSDDEAKEAARHHAVSVCFNCWSASNGRQCDLHQDPKDVNRKVRATESALMCANWELDQLRRKYRAEEIQEIFMKQRASLRYDKKTKQYVTVIECRHPMYRALENLNTAWNKTMRRKLHTRSWFRSFLEQLRSDRLPKVLGGGEKAGNRPPSLFKLKTTLQNTRWCIKYSESVNEFHPKAPVTAKDRTGKYIVPFGNFVVFDRRAVAPSPSCDESAEFVCLIVAATAPESVFRALEHALNVRRPPCIVVAARVHSISQTNNDATKSELLLLEAHRFPLNRPEQTGEEDANGFRTFWLVDAFIVPDDVPGVQVAPTSAILAPNMASMNATVTTRVDRTYPFCIPTTRENTPVEFIHLLWIGQSSRNQPQAFTTLGRQQPGDFMKNSDPDGALGSCSSVVYRSWAYMQDSPYDEFVTEDGVAYWYDRTNGNTFWTRPVLPIEKFRGKDGGVDGVITTGEGEVATLGVGLGHTANGGGDTDAAKDGGAARYSQQNLRKYMTKKMEAPEDKERRVKLVTASAKKHDIVVELTSERSSISIPDTKGELTRIQANYLPIIKNMVSELIRSHWDETSEAG</sequence>
<evidence type="ECO:0008006" key="6">
    <source>
        <dbReference type="Google" id="ProtNLM"/>
    </source>
</evidence>
<feature type="compositionally biased region" description="Polar residues" evidence="1">
    <location>
        <begin position="97"/>
        <end position="107"/>
    </location>
</feature>
<organism evidence="3 4">
    <name type="scientific">Phytophthora kernoviae</name>
    <dbReference type="NCBI Taxonomy" id="325452"/>
    <lineage>
        <taxon>Eukaryota</taxon>
        <taxon>Sar</taxon>
        <taxon>Stramenopiles</taxon>
        <taxon>Oomycota</taxon>
        <taxon>Peronosporomycetes</taxon>
        <taxon>Peronosporales</taxon>
        <taxon>Peronosporaceae</taxon>
        <taxon>Phytophthora</taxon>
    </lineage>
</organism>
<feature type="compositionally biased region" description="Polar residues" evidence="1">
    <location>
        <begin position="316"/>
        <end position="329"/>
    </location>
</feature>
<feature type="region of interest" description="Disordered" evidence="1">
    <location>
        <begin position="63"/>
        <end position="121"/>
    </location>
</feature>
<feature type="region of interest" description="Disordered" evidence="1">
    <location>
        <begin position="1"/>
        <end position="25"/>
    </location>
</feature>
<feature type="compositionally biased region" description="Basic and acidic residues" evidence="1">
    <location>
        <begin position="331"/>
        <end position="343"/>
    </location>
</feature>